<evidence type="ECO:0000256" key="1">
    <source>
        <dbReference type="SAM" id="Phobius"/>
    </source>
</evidence>
<evidence type="ECO:0000313" key="2">
    <source>
        <dbReference type="EMBL" id="NDJ94496.1"/>
    </source>
</evidence>
<sequence>MFLYAVISWISGLSSIVFSIIGLVSLSDLECNLVDGTTACNRLNLCFLLEIVANSCLVLTCLASNYIFLCFIPVFCLAYYIYRFTSRSQKLRFVVYDSMLIMNRKTLQFVKFECIFKVIISIVSFFIYFIVFLIAVLSE</sequence>
<dbReference type="SMART" id="SM01398">
    <property type="entry name" value="Cornichon"/>
    <property type="match status" value="1"/>
</dbReference>
<name>A0A6G3MKQ1_HENSL</name>
<dbReference type="EMBL" id="GHBP01009091">
    <property type="protein sequence ID" value="NDJ94496.1"/>
    <property type="molecule type" value="Transcribed_RNA"/>
</dbReference>
<protein>
    <submittedName>
        <fullName evidence="2">Protein cornichon homolog 4 (Trinotate prediction)</fullName>
    </submittedName>
</protein>
<keyword evidence="1" id="KW-0472">Membrane</keyword>
<keyword evidence="1" id="KW-0812">Transmembrane</keyword>
<feature type="transmembrane region" description="Helical" evidence="1">
    <location>
        <begin position="66"/>
        <end position="82"/>
    </location>
</feature>
<dbReference type="AlphaFoldDB" id="A0A6G3MKQ1"/>
<reference evidence="2" key="1">
    <citation type="submission" date="2018-11" db="EMBL/GenBank/DDBJ databases">
        <title>Henneguya salminicola genome and transcriptome.</title>
        <authorList>
            <person name="Yahalomi D."/>
            <person name="Atkinson S.D."/>
            <person name="Neuhof M."/>
            <person name="Chang E.S."/>
            <person name="Philippe H."/>
            <person name="Cartwright P."/>
            <person name="Bartholomew J.L."/>
            <person name="Huchon D."/>
        </authorList>
    </citation>
    <scope>NUCLEOTIDE SEQUENCE</scope>
    <source>
        <strain evidence="2">Hz1</strain>
        <tissue evidence="2">Whole</tissue>
    </source>
</reference>
<dbReference type="GO" id="GO:0016192">
    <property type="term" value="P:vesicle-mediated transport"/>
    <property type="evidence" value="ECO:0007669"/>
    <property type="project" value="InterPro"/>
</dbReference>
<keyword evidence="1" id="KW-1133">Transmembrane helix</keyword>
<accession>A0A6G3MKQ1</accession>
<dbReference type="InterPro" id="IPR003377">
    <property type="entry name" value="Cornichon"/>
</dbReference>
<organism evidence="2">
    <name type="scientific">Henneguya salminicola</name>
    <name type="common">Myxosporean</name>
    <dbReference type="NCBI Taxonomy" id="69463"/>
    <lineage>
        <taxon>Eukaryota</taxon>
        <taxon>Metazoa</taxon>
        <taxon>Cnidaria</taxon>
        <taxon>Myxozoa</taxon>
        <taxon>Myxosporea</taxon>
        <taxon>Bivalvulida</taxon>
        <taxon>Platysporina</taxon>
        <taxon>Myxobolidae</taxon>
        <taxon>Henneguya</taxon>
    </lineage>
</organism>
<proteinExistence type="predicted"/>
<feature type="transmembrane region" description="Helical" evidence="1">
    <location>
        <begin position="114"/>
        <end position="137"/>
    </location>
</feature>
<feature type="transmembrane region" description="Helical" evidence="1">
    <location>
        <begin position="6"/>
        <end position="27"/>
    </location>
</feature>
<dbReference type="Pfam" id="PF03311">
    <property type="entry name" value="Cornichon"/>
    <property type="match status" value="1"/>
</dbReference>